<dbReference type="GO" id="GO:0005524">
    <property type="term" value="F:ATP binding"/>
    <property type="evidence" value="ECO:0007669"/>
    <property type="project" value="UniProtKB-KW"/>
</dbReference>
<keyword evidence="7" id="KW-1185">Reference proteome</keyword>
<dbReference type="InterPro" id="IPR002698">
    <property type="entry name" value="FTHF_cligase"/>
</dbReference>
<feature type="binding site" evidence="4">
    <location>
        <position position="50"/>
    </location>
    <ligand>
        <name>substrate</name>
    </ligand>
</feature>
<dbReference type="GO" id="GO:0030272">
    <property type="term" value="F:5-formyltetrahydrofolate cyclo-ligase activity"/>
    <property type="evidence" value="ECO:0007669"/>
    <property type="project" value="UniProtKB-EC"/>
</dbReference>
<dbReference type="KEGG" id="asag:FGM00_19115"/>
<gene>
    <name evidence="6" type="ORF">FGM00_19115</name>
</gene>
<comment type="catalytic activity">
    <reaction evidence="5">
        <text>(6S)-5-formyl-5,6,7,8-tetrahydrofolate + ATP = (6R)-5,10-methenyltetrahydrofolate + ADP + phosphate</text>
        <dbReference type="Rhea" id="RHEA:10488"/>
        <dbReference type="ChEBI" id="CHEBI:30616"/>
        <dbReference type="ChEBI" id="CHEBI:43474"/>
        <dbReference type="ChEBI" id="CHEBI:57455"/>
        <dbReference type="ChEBI" id="CHEBI:57457"/>
        <dbReference type="ChEBI" id="CHEBI:456216"/>
        <dbReference type="EC" id="6.3.3.2"/>
    </reaction>
</comment>
<evidence type="ECO:0000256" key="3">
    <source>
        <dbReference type="ARBA" id="ARBA00022840"/>
    </source>
</evidence>
<keyword evidence="5" id="KW-0479">Metal-binding</keyword>
<evidence type="ECO:0000256" key="4">
    <source>
        <dbReference type="PIRSR" id="PIRSR006806-1"/>
    </source>
</evidence>
<dbReference type="PIRSF" id="PIRSF006806">
    <property type="entry name" value="FTHF_cligase"/>
    <property type="match status" value="1"/>
</dbReference>
<dbReference type="Gene3D" id="3.40.50.10420">
    <property type="entry name" value="NagB/RpiA/CoA transferase-like"/>
    <property type="match status" value="1"/>
</dbReference>
<keyword evidence="5" id="KW-0460">Magnesium</keyword>
<dbReference type="GO" id="GO:0009396">
    <property type="term" value="P:folic acid-containing compound biosynthetic process"/>
    <property type="evidence" value="ECO:0007669"/>
    <property type="project" value="TreeGrafter"/>
</dbReference>
<feature type="binding site" evidence="4">
    <location>
        <position position="55"/>
    </location>
    <ligand>
        <name>substrate</name>
    </ligand>
</feature>
<dbReference type="NCBIfam" id="TIGR02727">
    <property type="entry name" value="MTHFS_bact"/>
    <property type="match status" value="1"/>
</dbReference>
<reference evidence="6 7" key="1">
    <citation type="submission" date="2019-05" db="EMBL/GenBank/DDBJ databases">
        <title>Genome sequencing of F202Z8.</title>
        <authorList>
            <person name="Kwon Y.M."/>
        </authorList>
    </citation>
    <scope>NUCLEOTIDE SEQUENCE [LARGE SCALE GENOMIC DNA]</scope>
    <source>
        <strain evidence="6 7">F202Z8</strain>
    </source>
</reference>
<sequence length="188" mass="21198">MLKKELRSSYGLLRKKISEETLSQSSLAIANALLQLPIWHHDYFHLFMPISAKREIDTSFVLTILQGKDKHVIVPKVEGNTLSHFLLTDATKFVESSWGVPEPLDGIALPPHRLDVVFVPLVAFDKFGNRVGYGKGFYDGFLKECRAEVIKIGLSFFESADPISDVAPHDIRLDYCVTPKKIYSFSKS</sequence>
<accession>A0A5B7SV96</accession>
<keyword evidence="2 4" id="KW-0547">Nucleotide-binding</keyword>
<dbReference type="Proteomes" id="UP000310017">
    <property type="component" value="Chromosome"/>
</dbReference>
<dbReference type="AlphaFoldDB" id="A0A5B7SV96"/>
<evidence type="ECO:0000256" key="1">
    <source>
        <dbReference type="ARBA" id="ARBA00010638"/>
    </source>
</evidence>
<dbReference type="GO" id="GO:0046872">
    <property type="term" value="F:metal ion binding"/>
    <property type="evidence" value="ECO:0007669"/>
    <property type="project" value="UniProtKB-KW"/>
</dbReference>
<organism evidence="6 7">
    <name type="scientific">Aggregatimonas sangjinii</name>
    <dbReference type="NCBI Taxonomy" id="2583587"/>
    <lineage>
        <taxon>Bacteria</taxon>
        <taxon>Pseudomonadati</taxon>
        <taxon>Bacteroidota</taxon>
        <taxon>Flavobacteriia</taxon>
        <taxon>Flavobacteriales</taxon>
        <taxon>Flavobacteriaceae</taxon>
        <taxon>Aggregatimonas</taxon>
    </lineage>
</organism>
<name>A0A5B7SV96_9FLAO</name>
<feature type="binding site" evidence="4">
    <location>
        <begin position="130"/>
        <end position="138"/>
    </location>
    <ligand>
        <name>ATP</name>
        <dbReference type="ChEBI" id="CHEBI:30616"/>
    </ligand>
</feature>
<keyword evidence="3 4" id="KW-0067">ATP-binding</keyword>
<dbReference type="PANTHER" id="PTHR23407:SF1">
    <property type="entry name" value="5-FORMYLTETRAHYDROFOLATE CYCLO-LIGASE"/>
    <property type="match status" value="1"/>
</dbReference>
<dbReference type="PANTHER" id="PTHR23407">
    <property type="entry name" value="ATPASE INHIBITOR/5-FORMYLTETRAHYDROFOLATE CYCLO-LIGASE"/>
    <property type="match status" value="1"/>
</dbReference>
<comment type="cofactor">
    <cofactor evidence="5">
        <name>Mg(2+)</name>
        <dbReference type="ChEBI" id="CHEBI:18420"/>
    </cofactor>
</comment>
<dbReference type="InterPro" id="IPR037171">
    <property type="entry name" value="NagB/RpiA_transferase-like"/>
</dbReference>
<evidence type="ECO:0000256" key="5">
    <source>
        <dbReference type="RuleBase" id="RU361279"/>
    </source>
</evidence>
<dbReference type="GO" id="GO:0035999">
    <property type="term" value="P:tetrahydrofolate interconversion"/>
    <property type="evidence" value="ECO:0007669"/>
    <property type="project" value="TreeGrafter"/>
</dbReference>
<dbReference type="InterPro" id="IPR024185">
    <property type="entry name" value="FTHF_cligase-like_sf"/>
</dbReference>
<dbReference type="Pfam" id="PF01812">
    <property type="entry name" value="5-FTHF_cyc-lig"/>
    <property type="match status" value="1"/>
</dbReference>
<dbReference type="OrthoDB" id="9801938at2"/>
<evidence type="ECO:0000256" key="2">
    <source>
        <dbReference type="ARBA" id="ARBA00022741"/>
    </source>
</evidence>
<dbReference type="EMBL" id="CP040710">
    <property type="protein sequence ID" value="QCX02122.1"/>
    <property type="molecule type" value="Genomic_DNA"/>
</dbReference>
<protein>
    <recommendedName>
        <fullName evidence="5">5-formyltetrahydrofolate cyclo-ligase</fullName>
        <ecNumber evidence="5">6.3.3.2</ecNumber>
    </recommendedName>
</protein>
<dbReference type="EC" id="6.3.3.2" evidence="5"/>
<dbReference type="SUPFAM" id="SSF100950">
    <property type="entry name" value="NagB/RpiA/CoA transferase-like"/>
    <property type="match status" value="1"/>
</dbReference>
<evidence type="ECO:0000313" key="7">
    <source>
        <dbReference type="Proteomes" id="UP000310017"/>
    </source>
</evidence>
<dbReference type="RefSeq" id="WP_138854458.1">
    <property type="nucleotide sequence ID" value="NZ_CP040710.1"/>
</dbReference>
<proteinExistence type="inferred from homology"/>
<feature type="binding site" evidence="4">
    <location>
        <begin position="3"/>
        <end position="7"/>
    </location>
    <ligand>
        <name>ATP</name>
        <dbReference type="ChEBI" id="CHEBI:30616"/>
    </ligand>
</feature>
<evidence type="ECO:0000313" key="6">
    <source>
        <dbReference type="EMBL" id="QCX02122.1"/>
    </source>
</evidence>
<keyword evidence="6" id="KW-0436">Ligase</keyword>
<comment type="similarity">
    <text evidence="1 5">Belongs to the 5-formyltetrahydrofolate cyclo-ligase family.</text>
</comment>